<dbReference type="PANTHER" id="PTHR42774:SF3">
    <property type="entry name" value="KETOHEXOKINASE"/>
    <property type="match status" value="1"/>
</dbReference>
<dbReference type="SUPFAM" id="SSF53613">
    <property type="entry name" value="Ribokinase-like"/>
    <property type="match status" value="1"/>
</dbReference>
<dbReference type="Gene3D" id="3.40.1190.20">
    <property type="match status" value="1"/>
</dbReference>
<evidence type="ECO:0000313" key="7">
    <source>
        <dbReference type="EMBL" id="CAK9194356.1"/>
    </source>
</evidence>
<dbReference type="InterPro" id="IPR029056">
    <property type="entry name" value="Ribokinase-like"/>
</dbReference>
<dbReference type="Proteomes" id="UP001497512">
    <property type="component" value="Chromosome 10"/>
</dbReference>
<feature type="domain" description="Carbohydrate kinase PfkB" evidence="6">
    <location>
        <begin position="113"/>
        <end position="333"/>
    </location>
</feature>
<evidence type="ECO:0000256" key="4">
    <source>
        <dbReference type="RuleBase" id="RU003704"/>
    </source>
</evidence>
<name>A0ABP0TE68_9BRYO</name>
<dbReference type="PRINTS" id="PR00990">
    <property type="entry name" value="RIBOKINASE"/>
</dbReference>
<keyword evidence="8" id="KW-1185">Reference proteome</keyword>
<evidence type="ECO:0000256" key="2">
    <source>
        <dbReference type="ARBA" id="ARBA00022679"/>
    </source>
</evidence>
<dbReference type="InterPro" id="IPR002173">
    <property type="entry name" value="Carboh/pur_kinase_PfkB_CS"/>
</dbReference>
<dbReference type="PANTHER" id="PTHR42774">
    <property type="entry name" value="PHOSPHOTRANSFERASE SYSTEM TRANSPORT PROTEIN"/>
    <property type="match status" value="1"/>
</dbReference>
<reference evidence="7" key="1">
    <citation type="submission" date="2024-02" db="EMBL/GenBank/DDBJ databases">
        <authorList>
            <consortium name="ELIXIR-Norway"/>
            <consortium name="Elixir Norway"/>
        </authorList>
    </citation>
    <scope>NUCLEOTIDE SEQUENCE</scope>
</reference>
<evidence type="ECO:0000313" key="8">
    <source>
        <dbReference type="Proteomes" id="UP001497512"/>
    </source>
</evidence>
<keyword evidence="2 4" id="KW-0808">Transferase</keyword>
<dbReference type="InterPro" id="IPR052562">
    <property type="entry name" value="Ketohexokinase-related"/>
</dbReference>
<dbReference type="InterPro" id="IPR002139">
    <property type="entry name" value="Ribo/fructo_kinase"/>
</dbReference>
<dbReference type="PROSITE" id="PS00584">
    <property type="entry name" value="PFKB_KINASES_2"/>
    <property type="match status" value="1"/>
</dbReference>
<organism evidence="7 8">
    <name type="scientific">Sphagnum troendelagicum</name>
    <dbReference type="NCBI Taxonomy" id="128251"/>
    <lineage>
        <taxon>Eukaryota</taxon>
        <taxon>Viridiplantae</taxon>
        <taxon>Streptophyta</taxon>
        <taxon>Embryophyta</taxon>
        <taxon>Bryophyta</taxon>
        <taxon>Sphagnophytina</taxon>
        <taxon>Sphagnopsida</taxon>
        <taxon>Sphagnales</taxon>
        <taxon>Sphagnaceae</taxon>
        <taxon>Sphagnum</taxon>
    </lineage>
</organism>
<feature type="domain" description="Carbohydrate kinase PfkB" evidence="6">
    <location>
        <begin position="392"/>
        <end position="449"/>
    </location>
</feature>
<dbReference type="InterPro" id="IPR011611">
    <property type="entry name" value="PfkB_dom"/>
</dbReference>
<protein>
    <recommendedName>
        <fullName evidence="6">Carbohydrate kinase PfkB domain-containing protein</fullName>
    </recommendedName>
</protein>
<evidence type="ECO:0000259" key="6">
    <source>
        <dbReference type="Pfam" id="PF00294"/>
    </source>
</evidence>
<proteinExistence type="inferred from homology"/>
<comment type="similarity">
    <text evidence="1 4">Belongs to the carbohydrate kinase PfkB family.</text>
</comment>
<feature type="region of interest" description="Disordered" evidence="5">
    <location>
        <begin position="78"/>
        <end position="103"/>
    </location>
</feature>
<evidence type="ECO:0000256" key="5">
    <source>
        <dbReference type="SAM" id="MobiDB-lite"/>
    </source>
</evidence>
<gene>
    <name evidence="7" type="ORF">CSSPTR1EN2_LOCUS2485</name>
</gene>
<accession>A0ABP0TE68</accession>
<evidence type="ECO:0000256" key="1">
    <source>
        <dbReference type="ARBA" id="ARBA00010688"/>
    </source>
</evidence>
<dbReference type="EMBL" id="OZ019902">
    <property type="protein sequence ID" value="CAK9194356.1"/>
    <property type="molecule type" value="Genomic_DNA"/>
</dbReference>
<sequence length="460" mass="49006">MAAVLMFPQTAALNARAATAAACTVSSCCCCYYCSSLISSVHIRRTHLQKRQLLLSRPREHLLITRVRVRKATTMAQQTTAQTLRGVSEEERSETTGPPAGPQERVLVGCGGAALDFLASVESFPRPDEKMRTTELQVKGGGNVGNALTAASRLGLNTRIFTKVANDGPGKQILDELQGDGIDTSNVVIAEVGISPFTYVIVDKETSTRTCIHTPGSPPLEPQELTPTTINALLTGAHLVYFDGRLTDTALILAKEATERHLPILVDAERKREGLDNLLTFADYIVASAKFPLSWTEEPTLAEALLTMMVRLPRAKFLIVTLGASGCVMLERHSSDVAESKTQNLEMLLETLLKEAEGLNPSQPSVVSSKVVKLTSNRSKRTLTGRLLVGTAEAIPSAELVDTTGAGDAFIGGVMYSLLAGLGPEKMLPLGAIVAAGSCRALGARTGVPGRLDTKVAAFL</sequence>
<keyword evidence="3 4" id="KW-0418">Kinase</keyword>
<evidence type="ECO:0000256" key="3">
    <source>
        <dbReference type="ARBA" id="ARBA00022777"/>
    </source>
</evidence>
<dbReference type="Pfam" id="PF00294">
    <property type="entry name" value="PfkB"/>
    <property type="match status" value="2"/>
</dbReference>